<keyword evidence="4" id="KW-0460">Magnesium</keyword>
<evidence type="ECO:0000256" key="1">
    <source>
        <dbReference type="ARBA" id="ARBA00009589"/>
    </source>
</evidence>
<evidence type="ECO:0000313" key="6">
    <source>
        <dbReference type="Proteomes" id="UP000636800"/>
    </source>
</evidence>
<dbReference type="SUPFAM" id="SSF56784">
    <property type="entry name" value="HAD-like"/>
    <property type="match status" value="1"/>
</dbReference>
<name>A0A835Q8M1_VANPL</name>
<reference evidence="5 6" key="1">
    <citation type="journal article" date="2020" name="Nat. Food">
        <title>A phased Vanilla planifolia genome enables genetic improvement of flavour and production.</title>
        <authorList>
            <person name="Hasing T."/>
            <person name="Tang H."/>
            <person name="Brym M."/>
            <person name="Khazi F."/>
            <person name="Huang T."/>
            <person name="Chambers A.H."/>
        </authorList>
    </citation>
    <scope>NUCLEOTIDE SEQUENCE [LARGE SCALE GENOMIC DNA]</scope>
    <source>
        <tissue evidence="5">Leaf</tissue>
    </source>
</reference>
<dbReference type="InterPro" id="IPR023214">
    <property type="entry name" value="HAD_sf"/>
</dbReference>
<sequence length="389" mass="44290">MVHQSHSSGIELHVPKLLFILPLISPAPSCLTSVPYVGRIAGCFRRSVLRGRVLKEQRRWEEQGAAVDPILIVFLSGCLFKAATMRIPKRLLTAFYHSAFLFSAPSRATFRESLCYLRGYSVQSCRRAMEDCRAEGSRKQASSGRLPEGLRRSRWEKGSSANRSLNMKNIVAVGFDMDYTLAQYKPQTFETLAYDGTLRKLVSNFGYPSEILNWKFDWEYMVRGLVLDKRRGNILKLVDLKDDNPEKFSSETDYVGMYRDVRAAVDLCHRDGTLKEMVAENPRKFINEDFSIFPMLKMLRESDRSVFLVTNSLWDYTNVVMNFLCGTFDVHASLPCKHDWLENFDVVITAVLVLVVANASSNVGSSSRDVDCVTTTRVWQKKRRLGSKG</sequence>
<keyword evidence="2" id="KW-0479">Metal-binding</keyword>
<dbReference type="OrthoDB" id="273452at2759"/>
<evidence type="ECO:0000256" key="4">
    <source>
        <dbReference type="ARBA" id="ARBA00022842"/>
    </source>
</evidence>
<comment type="similarity">
    <text evidence="1">Belongs to the 5'(3')-deoxyribonucleotidase family.</text>
</comment>
<keyword evidence="6" id="KW-1185">Reference proteome</keyword>
<dbReference type="InterPro" id="IPR008380">
    <property type="entry name" value="HAD-SF_hydro_IG_5-nucl"/>
</dbReference>
<proteinExistence type="inferred from homology"/>
<gene>
    <name evidence="5" type="ORF">HPP92_017751</name>
</gene>
<evidence type="ECO:0000256" key="3">
    <source>
        <dbReference type="ARBA" id="ARBA00022801"/>
    </source>
</evidence>
<evidence type="ECO:0008006" key="7">
    <source>
        <dbReference type="Google" id="ProtNLM"/>
    </source>
</evidence>
<organism evidence="5 6">
    <name type="scientific">Vanilla planifolia</name>
    <name type="common">Vanilla</name>
    <dbReference type="NCBI Taxonomy" id="51239"/>
    <lineage>
        <taxon>Eukaryota</taxon>
        <taxon>Viridiplantae</taxon>
        <taxon>Streptophyta</taxon>
        <taxon>Embryophyta</taxon>
        <taxon>Tracheophyta</taxon>
        <taxon>Spermatophyta</taxon>
        <taxon>Magnoliopsida</taxon>
        <taxon>Liliopsida</taxon>
        <taxon>Asparagales</taxon>
        <taxon>Orchidaceae</taxon>
        <taxon>Vanilloideae</taxon>
        <taxon>Vanilleae</taxon>
        <taxon>Vanilla</taxon>
    </lineage>
</organism>
<dbReference type="InterPro" id="IPR036412">
    <property type="entry name" value="HAD-like_sf"/>
</dbReference>
<comment type="caution">
    <text evidence="5">The sequence shown here is derived from an EMBL/GenBank/DDBJ whole genome shotgun (WGS) entry which is preliminary data.</text>
</comment>
<evidence type="ECO:0000313" key="5">
    <source>
        <dbReference type="EMBL" id="KAG0466171.1"/>
    </source>
</evidence>
<dbReference type="Proteomes" id="UP000636800">
    <property type="component" value="Unassembled WGS sequence"/>
</dbReference>
<dbReference type="GO" id="GO:0046872">
    <property type="term" value="F:metal ion binding"/>
    <property type="evidence" value="ECO:0007669"/>
    <property type="project" value="UniProtKB-KW"/>
</dbReference>
<dbReference type="Pfam" id="PF05761">
    <property type="entry name" value="5_nucleotid"/>
    <property type="match status" value="1"/>
</dbReference>
<dbReference type="AlphaFoldDB" id="A0A835Q8M1"/>
<dbReference type="GO" id="GO:0008253">
    <property type="term" value="F:5'-nucleotidase activity"/>
    <property type="evidence" value="ECO:0007669"/>
    <property type="project" value="TreeGrafter"/>
</dbReference>
<keyword evidence="3" id="KW-0378">Hydrolase</keyword>
<accession>A0A835Q8M1</accession>
<dbReference type="Gene3D" id="3.40.50.1000">
    <property type="entry name" value="HAD superfamily/HAD-like"/>
    <property type="match status" value="1"/>
</dbReference>
<protein>
    <recommendedName>
        <fullName evidence="7">Cytosolic purine 5-nucleotidase</fullName>
    </recommendedName>
</protein>
<evidence type="ECO:0000256" key="2">
    <source>
        <dbReference type="ARBA" id="ARBA00022723"/>
    </source>
</evidence>
<dbReference type="PANTHER" id="PTHR12103">
    <property type="entry name" value="5'-NUCLEOTIDASE DOMAIN-CONTAINING"/>
    <property type="match status" value="1"/>
</dbReference>
<dbReference type="PANTHER" id="PTHR12103:SF15">
    <property type="entry name" value="CYTOSOLIC PURINE 5'-NUCLEOTIDASE"/>
    <property type="match status" value="1"/>
</dbReference>
<dbReference type="EMBL" id="JADCNL010000009">
    <property type="protein sequence ID" value="KAG0466171.1"/>
    <property type="molecule type" value="Genomic_DNA"/>
</dbReference>